<dbReference type="InterPro" id="IPR045584">
    <property type="entry name" value="Pilin-like"/>
</dbReference>
<name>W8RAN1_STUST</name>
<dbReference type="AlphaFoldDB" id="W8RAN1"/>
<evidence type="ECO:0000256" key="4">
    <source>
        <dbReference type="RuleBase" id="RU000389"/>
    </source>
</evidence>
<dbReference type="NCBIfam" id="TIGR02532">
    <property type="entry name" value="IV_pilin_GFxxxE"/>
    <property type="match status" value="1"/>
</dbReference>
<dbReference type="SUPFAM" id="SSF54523">
    <property type="entry name" value="Pili subunits"/>
    <property type="match status" value="1"/>
</dbReference>
<feature type="transmembrane region" description="Helical" evidence="5">
    <location>
        <begin position="12"/>
        <end position="32"/>
    </location>
</feature>
<dbReference type="PATRIC" id="fig|316.77.peg.3407"/>
<dbReference type="OrthoDB" id="115249at2"/>
<proteinExistence type="inferred from homology"/>
<dbReference type="GO" id="GO:0007155">
    <property type="term" value="P:cell adhesion"/>
    <property type="evidence" value="ECO:0007669"/>
    <property type="project" value="InterPro"/>
</dbReference>
<gene>
    <name evidence="6" type="ORF">CH92_17025</name>
</gene>
<dbReference type="Pfam" id="PF07963">
    <property type="entry name" value="N_methyl"/>
    <property type="match status" value="1"/>
</dbReference>
<dbReference type="Proteomes" id="UP000019522">
    <property type="component" value="Chromosome"/>
</dbReference>
<dbReference type="GO" id="GO:0009289">
    <property type="term" value="C:pilus"/>
    <property type="evidence" value="ECO:0007669"/>
    <property type="project" value="InterPro"/>
</dbReference>
<keyword evidence="4" id="KW-0281">Fimbrium</keyword>
<dbReference type="RefSeq" id="WP_025242902.1">
    <property type="nucleotide sequence ID" value="NZ_CP007441.1"/>
</dbReference>
<dbReference type="PANTHER" id="PTHR30093:SF34">
    <property type="entry name" value="PREPILIN PEPTIDASE-DEPENDENT PROTEIN D"/>
    <property type="match status" value="1"/>
</dbReference>
<dbReference type="Gene3D" id="3.30.700.10">
    <property type="entry name" value="Glycoprotein, Type 4 Pilin"/>
    <property type="match status" value="1"/>
</dbReference>
<dbReference type="KEGG" id="pstt:CH92_17025"/>
<reference evidence="7" key="1">
    <citation type="journal article" date="2014" name="Genome Announc.">
        <title>Complete Genome Sequence of the Highly Transformable Pseudomonas stutzeri Strain 28a24.</title>
        <authorList>
            <person name="Smith B.A."/>
            <person name="Dougherty K.M."/>
            <person name="Baltrus D.A."/>
        </authorList>
    </citation>
    <scope>NUCLEOTIDE SEQUENCE [LARGE SCALE GENOMIC DNA]</scope>
    <source>
        <strain evidence="7">28a24</strain>
    </source>
</reference>
<dbReference type="InterPro" id="IPR012902">
    <property type="entry name" value="N_methyl_site"/>
</dbReference>
<dbReference type="PROSITE" id="PS00409">
    <property type="entry name" value="PROKAR_NTER_METHYL"/>
    <property type="match status" value="1"/>
</dbReference>
<keyword evidence="5" id="KW-1133">Transmembrane helix</keyword>
<evidence type="ECO:0000256" key="5">
    <source>
        <dbReference type="SAM" id="Phobius"/>
    </source>
</evidence>
<evidence type="ECO:0000256" key="2">
    <source>
        <dbReference type="ARBA" id="ARBA00022481"/>
    </source>
</evidence>
<dbReference type="EMBL" id="CP007441">
    <property type="protein sequence ID" value="AHL76703.1"/>
    <property type="molecule type" value="Genomic_DNA"/>
</dbReference>
<sequence>MKAQMQKGFTLIELMIVVAIIGILAAVALPAYQDYTVRAKVSEGMIAASALKIGVTDVFADNGIAGVAAYSTEIAADQDNLTTDLISAVAVSATTGAISITMAGIPQLGTNNVLAFVPEINDAAIANDNSTGSITWDCSSATTTIDSKFLPANCR</sequence>
<dbReference type="Pfam" id="PF00114">
    <property type="entry name" value="Pilin"/>
    <property type="match status" value="1"/>
</dbReference>
<evidence type="ECO:0000256" key="3">
    <source>
        <dbReference type="ARBA" id="ARBA00029638"/>
    </source>
</evidence>
<dbReference type="PANTHER" id="PTHR30093">
    <property type="entry name" value="GENERAL SECRETION PATHWAY PROTEIN G"/>
    <property type="match status" value="1"/>
</dbReference>
<dbReference type="InterPro" id="IPR001082">
    <property type="entry name" value="Pilin"/>
</dbReference>
<keyword evidence="5" id="KW-0812">Transmembrane</keyword>
<keyword evidence="5" id="KW-0472">Membrane</keyword>
<evidence type="ECO:0000256" key="1">
    <source>
        <dbReference type="ARBA" id="ARBA00005233"/>
    </source>
</evidence>
<evidence type="ECO:0000313" key="7">
    <source>
        <dbReference type="Proteomes" id="UP000019522"/>
    </source>
</evidence>
<evidence type="ECO:0000313" key="6">
    <source>
        <dbReference type="EMBL" id="AHL76703.1"/>
    </source>
</evidence>
<protein>
    <recommendedName>
        <fullName evidence="3">Pilin</fullName>
    </recommendedName>
</protein>
<comment type="similarity">
    <text evidence="1 4">Belongs to the N-Me-Phe pilin family.</text>
</comment>
<keyword evidence="2" id="KW-0488">Methylation</keyword>
<organism evidence="6 7">
    <name type="scientific">Stutzerimonas stutzeri</name>
    <name type="common">Pseudomonas stutzeri</name>
    <dbReference type="NCBI Taxonomy" id="316"/>
    <lineage>
        <taxon>Bacteria</taxon>
        <taxon>Pseudomonadati</taxon>
        <taxon>Pseudomonadota</taxon>
        <taxon>Gammaproteobacteria</taxon>
        <taxon>Pseudomonadales</taxon>
        <taxon>Pseudomonadaceae</taxon>
        <taxon>Stutzerimonas</taxon>
    </lineage>
</organism>
<reference evidence="6 7" key="2">
    <citation type="submission" date="2014-03" db="EMBL/GenBank/DDBJ databases">
        <authorList>
            <person name="Baltrus D."/>
            <person name="Dougherty K."/>
        </authorList>
    </citation>
    <scope>NUCLEOTIDE SEQUENCE</scope>
    <source>
        <strain evidence="6 7">28a24</strain>
    </source>
</reference>
<accession>W8RAN1</accession>